<reference evidence="9 10" key="2">
    <citation type="journal article" date="2024" name="Int. J. Syst. Evol. Microbiol.">
        <title>Promethearchaeum syntrophicum gen. nov., sp. nov., an anaerobic, obligately syntrophic archaeon, the first isolate of the lineage 'Asgard' archaea, and proposal of the new archaeal phylum Promethearchaeota phyl. nov. and kingdom Promethearchaeati regn. nov.</title>
        <authorList>
            <person name="Imachi H."/>
            <person name="Nobu M.K."/>
            <person name="Kato S."/>
            <person name="Takaki Y."/>
            <person name="Miyazaki M."/>
            <person name="Miyata M."/>
            <person name="Ogawara M."/>
            <person name="Saito Y."/>
            <person name="Sakai S."/>
            <person name="Tahara Y.O."/>
            <person name="Takano Y."/>
            <person name="Tasumi E."/>
            <person name="Uematsu K."/>
            <person name="Yoshimura T."/>
            <person name="Itoh T."/>
            <person name="Ohkuma M."/>
            <person name="Takai K."/>
        </authorList>
    </citation>
    <scope>NUCLEOTIDE SEQUENCE [LARGE SCALE GENOMIC DNA]</scope>
    <source>
        <strain evidence="9 10">MK-D1</strain>
    </source>
</reference>
<evidence type="ECO:0000256" key="4">
    <source>
        <dbReference type="ARBA" id="ARBA00022723"/>
    </source>
</evidence>
<keyword evidence="6 8" id="KW-0378">Hydrolase</keyword>
<sequence>MPRGNRKKGPHRNKIRKSFQKRHLLMQKLARGRIEELLELAKKTHAEDPKLANRYVTLARNIAMGTKVAIPAILKRYICHNCKQLLVPGRNMRFRINNKVHYGTYVSVTCLTCGQISRYIVKGRARRDKKVKNDDQSKNAYNSN</sequence>
<dbReference type="EC" id="3.1.26.5" evidence="8"/>
<comment type="catalytic activity">
    <reaction evidence="8">
        <text>Endonucleolytic cleavage of RNA, removing 5'-extranucleotides from tRNA precursor.</text>
        <dbReference type="EC" id="3.1.26.5"/>
    </reaction>
</comment>
<dbReference type="GeneID" id="41331171"/>
<protein>
    <recommendedName>
        <fullName evidence="8">Ribonuclease P protein component 4</fullName>
        <shortName evidence="8">RNase P component 4</shortName>
        <ecNumber evidence="8">3.1.26.5</ecNumber>
    </recommendedName>
    <alternativeName>
        <fullName evidence="8">Rpp21</fullName>
    </alternativeName>
</protein>
<feature type="binding site" evidence="8">
    <location>
        <position position="79"/>
    </location>
    <ligand>
        <name>Zn(2+)</name>
        <dbReference type="ChEBI" id="CHEBI:29105"/>
    </ligand>
</feature>
<comment type="subunit">
    <text evidence="8">Consists of a catalytic RNA component and at least 4-5 protein subunits.</text>
</comment>
<keyword evidence="5 8" id="KW-0255">Endonuclease</keyword>
<accession>A0A5B9DDP3</accession>
<evidence type="ECO:0000256" key="3">
    <source>
        <dbReference type="ARBA" id="ARBA00022722"/>
    </source>
</evidence>
<comment type="function">
    <text evidence="8">Part of ribonuclease P, a protein complex that generates mature tRNA molecules by cleaving their 5'-ends.</text>
</comment>
<evidence type="ECO:0000256" key="6">
    <source>
        <dbReference type="ARBA" id="ARBA00022801"/>
    </source>
</evidence>
<dbReference type="EMBL" id="CP042905">
    <property type="protein sequence ID" value="QEE17368.1"/>
    <property type="molecule type" value="Genomic_DNA"/>
</dbReference>
<evidence type="ECO:0000256" key="5">
    <source>
        <dbReference type="ARBA" id="ARBA00022759"/>
    </source>
</evidence>
<dbReference type="PANTHER" id="PTHR14742:SF0">
    <property type="entry name" value="RIBONUCLEASE P PROTEIN SUBUNIT P21"/>
    <property type="match status" value="1"/>
</dbReference>
<keyword evidence="2 8" id="KW-0819">tRNA processing</keyword>
<dbReference type="AlphaFoldDB" id="A0A5B9DDP3"/>
<proteinExistence type="inferred from homology"/>
<dbReference type="Gene3D" id="6.20.50.20">
    <property type="match status" value="1"/>
</dbReference>
<dbReference type="HAMAP" id="MF_00757">
    <property type="entry name" value="RNase_P_4"/>
    <property type="match status" value="1"/>
</dbReference>
<dbReference type="Pfam" id="PF04032">
    <property type="entry name" value="Rpr2"/>
    <property type="match status" value="1"/>
</dbReference>
<dbReference type="GO" id="GO:0001682">
    <property type="term" value="P:tRNA 5'-leader removal"/>
    <property type="evidence" value="ECO:0007669"/>
    <property type="project" value="UniProtKB-UniRule"/>
</dbReference>
<feature type="binding site" evidence="8">
    <location>
        <position position="82"/>
    </location>
    <ligand>
        <name>Zn(2+)</name>
        <dbReference type="ChEBI" id="CHEBI:29105"/>
    </ligand>
</feature>
<name>A0A5B9DDP3_9ARCH</name>
<evidence type="ECO:0000256" key="2">
    <source>
        <dbReference type="ARBA" id="ARBA00022694"/>
    </source>
</evidence>
<evidence type="ECO:0000313" key="9">
    <source>
        <dbReference type="EMBL" id="QEE17368.1"/>
    </source>
</evidence>
<evidence type="ECO:0000256" key="8">
    <source>
        <dbReference type="HAMAP-Rule" id="MF_00757"/>
    </source>
</evidence>
<comment type="subcellular location">
    <subcellularLocation>
        <location evidence="8">Cytoplasm</location>
    </subcellularLocation>
</comment>
<dbReference type="GO" id="GO:0030677">
    <property type="term" value="C:ribonuclease P complex"/>
    <property type="evidence" value="ECO:0007669"/>
    <property type="project" value="UniProtKB-UniRule"/>
</dbReference>
<dbReference type="PANTHER" id="PTHR14742">
    <property type="entry name" value="RIBONUCLEASE P SUBUNIT P21"/>
    <property type="match status" value="1"/>
</dbReference>
<dbReference type="KEGG" id="psyt:DSAG12_03201"/>
<evidence type="ECO:0000256" key="7">
    <source>
        <dbReference type="ARBA" id="ARBA00022833"/>
    </source>
</evidence>
<evidence type="ECO:0000313" key="10">
    <source>
        <dbReference type="Proteomes" id="UP000321408"/>
    </source>
</evidence>
<feature type="binding site" evidence="8">
    <location>
        <position position="113"/>
    </location>
    <ligand>
        <name>Zn(2+)</name>
        <dbReference type="ChEBI" id="CHEBI:29105"/>
    </ligand>
</feature>
<comment type="cofactor">
    <cofactor evidence="8">
        <name>Zn(2+)</name>
        <dbReference type="ChEBI" id="CHEBI:29105"/>
    </cofactor>
    <text evidence="8">Binds 1 zinc ion per subunit.</text>
</comment>
<keyword evidence="10" id="KW-1185">Reference proteome</keyword>
<comment type="similarity">
    <text evidence="8">Belongs to the eukaryotic/archaeal RNase P protein component 4 family.</text>
</comment>
<keyword evidence="3 8" id="KW-0540">Nuclease</keyword>
<dbReference type="GO" id="GO:0008270">
    <property type="term" value="F:zinc ion binding"/>
    <property type="evidence" value="ECO:0007669"/>
    <property type="project" value="UniProtKB-UniRule"/>
</dbReference>
<dbReference type="GO" id="GO:0004526">
    <property type="term" value="F:ribonuclease P activity"/>
    <property type="evidence" value="ECO:0007669"/>
    <property type="project" value="UniProtKB-UniRule"/>
</dbReference>
<keyword evidence="4 8" id="KW-0479">Metal-binding</keyword>
<keyword evidence="7 8" id="KW-0862">Zinc</keyword>
<dbReference type="InterPro" id="IPR007175">
    <property type="entry name" value="Rpr2/Snm1/Rpp21"/>
</dbReference>
<feature type="binding site" evidence="8">
    <location>
        <position position="110"/>
    </location>
    <ligand>
        <name>Zn(2+)</name>
        <dbReference type="ChEBI" id="CHEBI:29105"/>
    </ligand>
</feature>
<organism evidence="9 10">
    <name type="scientific">Promethearchaeum syntrophicum</name>
    <dbReference type="NCBI Taxonomy" id="2594042"/>
    <lineage>
        <taxon>Archaea</taxon>
        <taxon>Promethearchaeati</taxon>
        <taxon>Promethearchaeota</taxon>
        <taxon>Promethearchaeia</taxon>
        <taxon>Promethearchaeales</taxon>
        <taxon>Promethearchaeaceae</taxon>
        <taxon>Promethearchaeum</taxon>
    </lineage>
</organism>
<dbReference type="RefSeq" id="WP_244626279.1">
    <property type="nucleotide sequence ID" value="NZ_CP042905.2"/>
</dbReference>
<reference evidence="9 10" key="1">
    <citation type="journal article" date="2020" name="Nature">
        <title>Isolation of an archaeon at the prokaryote-eukaryote interface.</title>
        <authorList>
            <person name="Imachi H."/>
            <person name="Nobu M.K."/>
            <person name="Nakahara N."/>
            <person name="Morono Y."/>
            <person name="Ogawara M."/>
            <person name="Takaki Y."/>
            <person name="Takano Y."/>
            <person name="Uematsu K."/>
            <person name="Ikuta T."/>
            <person name="Ito M."/>
            <person name="Matsui Y."/>
            <person name="Miyazaki M."/>
            <person name="Murata K."/>
            <person name="Saito Y."/>
            <person name="Sakai S."/>
            <person name="Song C."/>
            <person name="Tasumi E."/>
            <person name="Yamanaka Y."/>
            <person name="Yamaguchi T."/>
            <person name="Kamagata Y."/>
            <person name="Tamaki H."/>
            <person name="Takai K."/>
        </authorList>
    </citation>
    <scope>NUCLEOTIDE SEQUENCE [LARGE SCALE GENOMIC DNA]</scope>
    <source>
        <strain evidence="9 10">MK-D1</strain>
    </source>
</reference>
<evidence type="ECO:0000256" key="1">
    <source>
        <dbReference type="ARBA" id="ARBA00022490"/>
    </source>
</evidence>
<gene>
    <name evidence="8" type="primary">rnp4</name>
    <name evidence="9" type="ORF">DSAG12_03201</name>
</gene>
<dbReference type="InterPro" id="IPR016432">
    <property type="entry name" value="RNP4"/>
</dbReference>
<keyword evidence="1 8" id="KW-0963">Cytoplasm</keyword>
<dbReference type="GO" id="GO:0005737">
    <property type="term" value="C:cytoplasm"/>
    <property type="evidence" value="ECO:0007669"/>
    <property type="project" value="UniProtKB-SubCell"/>
</dbReference>
<dbReference type="Proteomes" id="UP000321408">
    <property type="component" value="Chromosome"/>
</dbReference>
<dbReference type="Gene3D" id="1.20.5.420">
    <property type="entry name" value="Immunoglobulin FC, subunit C"/>
    <property type="match status" value="1"/>
</dbReference>